<sequence length="161" mass="19429">MDSSYTYEVALFLYDGLNLERDSRALMFKKRYNFLYENELPAEREKLKRSVKESNDPTVIDELKNRISEIDKQLKSVSKRTEREILAEHKKREREAAKQGKRPFYLKKSEIREQKLIEKYKELKASGKLESYLEKRRRKNAAKDHRYVPYRRPGTNDQQNH</sequence>
<dbReference type="Proteomes" id="UP000828048">
    <property type="component" value="Chromosome 12"/>
</dbReference>
<reference evidence="1 2" key="1">
    <citation type="journal article" date="2021" name="Hortic Res">
        <title>High-quality reference genome and annotation aids understanding of berry development for evergreen blueberry (Vaccinium darrowii).</title>
        <authorList>
            <person name="Yu J."/>
            <person name="Hulse-Kemp A.M."/>
            <person name="Babiker E."/>
            <person name="Staton M."/>
        </authorList>
    </citation>
    <scope>NUCLEOTIDE SEQUENCE [LARGE SCALE GENOMIC DNA]</scope>
    <source>
        <strain evidence="2">cv. NJ 8807/NJ 8810</strain>
        <tissue evidence="1">Young leaf</tissue>
    </source>
</reference>
<gene>
    <name evidence="1" type="ORF">Vadar_023213</name>
</gene>
<comment type="caution">
    <text evidence="1">The sequence shown here is derived from an EMBL/GenBank/DDBJ whole genome shotgun (WGS) entry which is preliminary data.</text>
</comment>
<evidence type="ECO:0000313" key="2">
    <source>
        <dbReference type="Proteomes" id="UP000828048"/>
    </source>
</evidence>
<dbReference type="EMBL" id="CM037162">
    <property type="protein sequence ID" value="KAH7863902.1"/>
    <property type="molecule type" value="Genomic_DNA"/>
</dbReference>
<accession>A0ACB7ZE97</accession>
<keyword evidence="2" id="KW-1185">Reference proteome</keyword>
<protein>
    <submittedName>
        <fullName evidence="1">Uncharacterized protein</fullName>
    </submittedName>
</protein>
<proteinExistence type="predicted"/>
<name>A0ACB7ZE97_9ERIC</name>
<organism evidence="1 2">
    <name type="scientific">Vaccinium darrowii</name>
    <dbReference type="NCBI Taxonomy" id="229202"/>
    <lineage>
        <taxon>Eukaryota</taxon>
        <taxon>Viridiplantae</taxon>
        <taxon>Streptophyta</taxon>
        <taxon>Embryophyta</taxon>
        <taxon>Tracheophyta</taxon>
        <taxon>Spermatophyta</taxon>
        <taxon>Magnoliopsida</taxon>
        <taxon>eudicotyledons</taxon>
        <taxon>Gunneridae</taxon>
        <taxon>Pentapetalae</taxon>
        <taxon>asterids</taxon>
        <taxon>Ericales</taxon>
        <taxon>Ericaceae</taxon>
        <taxon>Vaccinioideae</taxon>
        <taxon>Vaccinieae</taxon>
        <taxon>Vaccinium</taxon>
    </lineage>
</organism>
<evidence type="ECO:0000313" key="1">
    <source>
        <dbReference type="EMBL" id="KAH7863902.1"/>
    </source>
</evidence>